<comment type="similarity">
    <text evidence="1">Belongs to the peptidase C1 family.</text>
</comment>
<proteinExistence type="inferred from homology"/>
<comment type="caution">
    <text evidence="4">The sequence shown here is derived from an EMBL/GenBank/DDBJ whole genome shotgun (WGS) entry which is preliminary data.</text>
</comment>
<dbReference type="InterPro" id="IPR038765">
    <property type="entry name" value="Papain-like_cys_pep_sf"/>
</dbReference>
<dbReference type="SMART" id="SM00645">
    <property type="entry name" value="Pept_C1"/>
    <property type="match status" value="1"/>
</dbReference>
<evidence type="ECO:0000313" key="4">
    <source>
        <dbReference type="EMBL" id="KAA6372343.1"/>
    </source>
</evidence>
<feature type="domain" description="Peptidase C1A papain C-terminal" evidence="3">
    <location>
        <begin position="68"/>
        <end position="266"/>
    </location>
</feature>
<dbReference type="EMBL" id="SNRW01013669">
    <property type="protein sequence ID" value="KAA6372343.1"/>
    <property type="molecule type" value="Genomic_DNA"/>
</dbReference>
<gene>
    <name evidence="4" type="ORF">EZS28_032131</name>
</gene>
<protein>
    <submittedName>
        <fullName evidence="4">Putative cathepsin B2 cysteine protease</fullName>
    </submittedName>
</protein>
<dbReference type="Gene3D" id="3.90.70.10">
    <property type="entry name" value="Cysteine proteinases"/>
    <property type="match status" value="1"/>
</dbReference>
<dbReference type="Pfam" id="PF00112">
    <property type="entry name" value="Peptidase_C1"/>
    <property type="match status" value="1"/>
</dbReference>
<evidence type="ECO:0000313" key="5">
    <source>
        <dbReference type="Proteomes" id="UP000324800"/>
    </source>
</evidence>
<feature type="signal peptide" evidence="2">
    <location>
        <begin position="1"/>
        <end position="21"/>
    </location>
</feature>
<dbReference type="OrthoDB" id="3789175at2759"/>
<organism evidence="4 5">
    <name type="scientific">Streblomastix strix</name>
    <dbReference type="NCBI Taxonomy" id="222440"/>
    <lineage>
        <taxon>Eukaryota</taxon>
        <taxon>Metamonada</taxon>
        <taxon>Preaxostyla</taxon>
        <taxon>Oxymonadida</taxon>
        <taxon>Streblomastigidae</taxon>
        <taxon>Streblomastix</taxon>
    </lineage>
</organism>
<dbReference type="InterPro" id="IPR000668">
    <property type="entry name" value="Peptidase_C1A_C"/>
</dbReference>
<name>A0A5J4UPW2_9EUKA</name>
<dbReference type="PANTHER" id="PTHR12411">
    <property type="entry name" value="CYSTEINE PROTEASE FAMILY C1-RELATED"/>
    <property type="match status" value="1"/>
</dbReference>
<evidence type="ECO:0000256" key="2">
    <source>
        <dbReference type="SAM" id="SignalP"/>
    </source>
</evidence>
<dbReference type="AlphaFoldDB" id="A0A5J4UPW2"/>
<dbReference type="InterPro" id="IPR013128">
    <property type="entry name" value="Peptidase_C1A"/>
</dbReference>
<dbReference type="SUPFAM" id="SSF54001">
    <property type="entry name" value="Cysteine proteinases"/>
    <property type="match status" value="1"/>
</dbReference>
<keyword evidence="4" id="KW-0645">Protease</keyword>
<sequence>MLIFILFSTAFASSIVDIVNSNPNSTWIATDYPDGMVFANGQFAQEPTQLDDELKAQEFGSLQKANDLPENYDVRKQYPGAILPTRDQGEKCQASWAIAVAQVFGAKMGMQGCSKGLLSVQQLISCHEDQQGCIKGATQDAWQYMTRSKGITTEHCFPFTSQHGKVPPCPTRCINGSEIERTMLTETKVLMGTAEQYQQAIFDSGPFTMFMDIYEDFLHYKSGIYQHVTGDKTAQIFVIVIGWGIEDKVPYWICQGVYGVKFGEEV</sequence>
<feature type="chain" id="PRO_5023927678" evidence="2">
    <location>
        <begin position="22"/>
        <end position="266"/>
    </location>
</feature>
<accession>A0A5J4UPW2</accession>
<dbReference type="Proteomes" id="UP000324800">
    <property type="component" value="Unassembled WGS sequence"/>
</dbReference>
<keyword evidence="4" id="KW-0378">Hydrolase</keyword>
<dbReference type="GO" id="GO:0006508">
    <property type="term" value="P:proteolysis"/>
    <property type="evidence" value="ECO:0007669"/>
    <property type="project" value="UniProtKB-KW"/>
</dbReference>
<dbReference type="GO" id="GO:0008234">
    <property type="term" value="F:cysteine-type peptidase activity"/>
    <property type="evidence" value="ECO:0007669"/>
    <property type="project" value="InterPro"/>
</dbReference>
<reference evidence="4 5" key="1">
    <citation type="submission" date="2019-03" db="EMBL/GenBank/DDBJ databases">
        <title>Single cell metagenomics reveals metabolic interactions within the superorganism composed of flagellate Streblomastix strix and complex community of Bacteroidetes bacteria on its surface.</title>
        <authorList>
            <person name="Treitli S.C."/>
            <person name="Kolisko M."/>
            <person name="Husnik F."/>
            <person name="Keeling P."/>
            <person name="Hampl V."/>
        </authorList>
    </citation>
    <scope>NUCLEOTIDE SEQUENCE [LARGE SCALE GENOMIC DNA]</scope>
    <source>
        <strain evidence="4">ST1C</strain>
    </source>
</reference>
<evidence type="ECO:0000256" key="1">
    <source>
        <dbReference type="ARBA" id="ARBA00008455"/>
    </source>
</evidence>
<keyword evidence="2" id="KW-0732">Signal</keyword>
<evidence type="ECO:0000259" key="3">
    <source>
        <dbReference type="SMART" id="SM00645"/>
    </source>
</evidence>